<evidence type="ECO:0000256" key="3">
    <source>
        <dbReference type="SAM" id="SignalP"/>
    </source>
</evidence>
<feature type="region of interest" description="Disordered" evidence="1">
    <location>
        <begin position="300"/>
        <end position="330"/>
    </location>
</feature>
<evidence type="ECO:0000256" key="1">
    <source>
        <dbReference type="SAM" id="MobiDB-lite"/>
    </source>
</evidence>
<reference evidence="6" key="1">
    <citation type="submission" date="2016-03" db="EMBL/GenBank/DDBJ databases">
        <authorList>
            <person name="Guldener U."/>
        </authorList>
    </citation>
    <scope>NUCLEOTIDE SEQUENCE [LARGE SCALE GENOMIC DNA]</scope>
    <source>
        <strain evidence="6">04CH-RAC-A.6.1</strain>
    </source>
</reference>
<keyword evidence="2" id="KW-0472">Membrane</keyword>
<dbReference type="Pfam" id="PF01822">
    <property type="entry name" value="WSC"/>
    <property type="match status" value="1"/>
</dbReference>
<feature type="region of interest" description="Disordered" evidence="1">
    <location>
        <begin position="156"/>
        <end position="180"/>
    </location>
</feature>
<dbReference type="SMART" id="SM00321">
    <property type="entry name" value="WSC"/>
    <property type="match status" value="1"/>
</dbReference>
<feature type="domain" description="WSC" evidence="4">
    <location>
        <begin position="186"/>
        <end position="296"/>
    </location>
</feature>
<sequence>MLSFSFFTPGIFVYLALQICAQNVLFIQSNVSTAIGGSVATSLLPEVIPVPTSTNPRISIFDIEIPTFRIASTFGPSLPLPISPVPPILQITTLIVTPSISSPSSSPQAPSISILEIEVPNIATRTFLDSSTSTPTPSSSPLSIFEIEIPTPLTTPTLTSSSSSSSTSTSTSAPSTTPTLSPGNDIYVSIGCFSQPLTTSSPQALGALGGYLSPIFASQDSLTVPLCLEACGIALAPDGSGPYTYAGLENSRGCYCGLTLSPLSEAALETQCSSPCAADPATFCGGYGYLSLYQRRSTLNSTTTSFPPTTEPTTSSTSAIPSTSSHPSPASKTNQKALIIGLTTGLSLLLFFSILLLCSIYILRFRKTQRNNALLNASLKSPTKPSFVGGFALIHPSQSRPHLYPPAKAVHTSDGRRSDTAIDDNKSGAETYIIPLAKGDEESETKKTRQVSAFEEWKSGVIGMKPVPRFPPDTPEAATKSVELDPVVSPITAASHTEPVSPKFNFGFKMEDQREGYETPMAELPDSLRPPPASVEVHGGEKQGSADFGKPLDNRELERRLKELGV</sequence>
<keyword evidence="3" id="KW-0732">Signal</keyword>
<evidence type="ECO:0000256" key="2">
    <source>
        <dbReference type="SAM" id="Phobius"/>
    </source>
</evidence>
<dbReference type="Proteomes" id="UP000178912">
    <property type="component" value="Unassembled WGS sequence"/>
</dbReference>
<feature type="signal peptide" evidence="3">
    <location>
        <begin position="1"/>
        <end position="21"/>
    </location>
</feature>
<keyword evidence="6" id="KW-1185">Reference proteome</keyword>
<dbReference type="EMBL" id="FJUX01000027">
    <property type="protein sequence ID" value="CZS96483.1"/>
    <property type="molecule type" value="Genomic_DNA"/>
</dbReference>
<evidence type="ECO:0000259" key="4">
    <source>
        <dbReference type="PROSITE" id="PS51212"/>
    </source>
</evidence>
<evidence type="ECO:0000313" key="6">
    <source>
        <dbReference type="Proteomes" id="UP000178912"/>
    </source>
</evidence>
<feature type="region of interest" description="Disordered" evidence="1">
    <location>
        <begin position="514"/>
        <end position="566"/>
    </location>
</feature>
<organism evidence="5 6">
    <name type="scientific">Rhynchosporium agropyri</name>
    <dbReference type="NCBI Taxonomy" id="914238"/>
    <lineage>
        <taxon>Eukaryota</taxon>
        <taxon>Fungi</taxon>
        <taxon>Dikarya</taxon>
        <taxon>Ascomycota</taxon>
        <taxon>Pezizomycotina</taxon>
        <taxon>Leotiomycetes</taxon>
        <taxon>Helotiales</taxon>
        <taxon>Ploettnerulaceae</taxon>
        <taxon>Rhynchosporium</taxon>
    </lineage>
</organism>
<name>A0A1E1KEK6_9HELO</name>
<dbReference type="AlphaFoldDB" id="A0A1E1KEK6"/>
<dbReference type="InterPro" id="IPR002889">
    <property type="entry name" value="WSC_carb-bd"/>
</dbReference>
<accession>A0A1E1KEK6</accession>
<feature type="transmembrane region" description="Helical" evidence="2">
    <location>
        <begin position="337"/>
        <end position="363"/>
    </location>
</feature>
<dbReference type="PROSITE" id="PS51212">
    <property type="entry name" value="WSC"/>
    <property type="match status" value="1"/>
</dbReference>
<protein>
    <recommendedName>
        <fullName evidence="4">WSC domain-containing protein</fullName>
    </recommendedName>
</protein>
<feature type="chain" id="PRO_5009445898" description="WSC domain-containing protein" evidence="3">
    <location>
        <begin position="22"/>
        <end position="566"/>
    </location>
</feature>
<gene>
    <name evidence="5" type="ORF">RAG0_05777</name>
</gene>
<evidence type="ECO:0000313" key="5">
    <source>
        <dbReference type="EMBL" id="CZS96483.1"/>
    </source>
</evidence>
<dbReference type="OrthoDB" id="5985073at2759"/>
<proteinExistence type="predicted"/>
<feature type="compositionally biased region" description="Basic and acidic residues" evidence="1">
    <location>
        <begin position="550"/>
        <end position="566"/>
    </location>
</feature>
<keyword evidence="2" id="KW-1133">Transmembrane helix</keyword>
<keyword evidence="2" id="KW-0812">Transmembrane</keyword>